<dbReference type="SUPFAM" id="SSF53756">
    <property type="entry name" value="UDP-Glycosyltransferase/glycogen phosphorylase"/>
    <property type="match status" value="1"/>
</dbReference>
<evidence type="ECO:0000259" key="1">
    <source>
        <dbReference type="Pfam" id="PF00534"/>
    </source>
</evidence>
<proteinExistence type="predicted"/>
<protein>
    <submittedName>
        <fullName evidence="3">Glycosyltransferase</fullName>
    </submittedName>
</protein>
<dbReference type="RefSeq" id="WP_003478816.1">
    <property type="nucleotide sequence ID" value="NZ_CATNXP010000002.1"/>
</dbReference>
<dbReference type="Gene3D" id="3.40.50.2000">
    <property type="entry name" value="Glycogen Phosphorylase B"/>
    <property type="match status" value="2"/>
</dbReference>
<dbReference type="InterPro" id="IPR001296">
    <property type="entry name" value="Glyco_trans_1"/>
</dbReference>
<accession>A0AAW4IWH2</accession>
<dbReference type="Pfam" id="PF13439">
    <property type="entry name" value="Glyco_transf_4"/>
    <property type="match status" value="1"/>
</dbReference>
<dbReference type="GO" id="GO:0016757">
    <property type="term" value="F:glycosyltransferase activity"/>
    <property type="evidence" value="ECO:0007669"/>
    <property type="project" value="InterPro"/>
</dbReference>
<feature type="domain" description="Glycosyl transferase family 1" evidence="1">
    <location>
        <begin position="180"/>
        <end position="300"/>
    </location>
</feature>
<dbReference type="PANTHER" id="PTHR45947">
    <property type="entry name" value="SULFOQUINOVOSYL TRANSFERASE SQD2"/>
    <property type="match status" value="1"/>
</dbReference>
<dbReference type="PANTHER" id="PTHR45947:SF3">
    <property type="entry name" value="SULFOQUINOVOSYL TRANSFERASE SQD2"/>
    <property type="match status" value="1"/>
</dbReference>
<evidence type="ECO:0000313" key="4">
    <source>
        <dbReference type="Proteomes" id="UP000668068"/>
    </source>
</evidence>
<sequence length="365" mass="42560">MNKLRVCHIVCGLKAGGVESIIYNYCSNIDNSKYEWHILYQHTPNEKNVQEFKRIGFNMKQIVSKIKNPILNYYETYKYLKDNKIDVVHTHMTLMNFIPLIAAKQLNIKIRISHSHNCFTNENILKKIFAKFCRVLIKKNATHLVACGLDAGKYLYENDEFIILNNALDLKKFSFNKNYRNKIRSQYNIKSDDFLIGHIGRFTTQKNHDFIISLFNKISIENPNVKLMLIGEGENYDKVVKEVNKIKNKENIIFTGVINNINEYYSAFDIFILPSLWEGLPVVGLEAQASGVKCLFSSNIDSNVVISKELCTIIDLNFEKWTKEIVNYKKKKNFFRDIDKDAFINKGLDINYELSKLENIYNSKK</sequence>
<dbReference type="Proteomes" id="UP000668068">
    <property type="component" value="Unassembled WGS sequence"/>
</dbReference>
<evidence type="ECO:0000259" key="2">
    <source>
        <dbReference type="Pfam" id="PF13439"/>
    </source>
</evidence>
<gene>
    <name evidence="3" type="ORF">JJB47_09120</name>
</gene>
<evidence type="ECO:0000313" key="3">
    <source>
        <dbReference type="EMBL" id="MBO3358942.1"/>
    </source>
</evidence>
<dbReference type="AlphaFoldDB" id="A0AAW4IWH2"/>
<dbReference type="InterPro" id="IPR050194">
    <property type="entry name" value="Glycosyltransferase_grp1"/>
</dbReference>
<dbReference type="Pfam" id="PF00534">
    <property type="entry name" value="Glycos_transf_1"/>
    <property type="match status" value="1"/>
</dbReference>
<reference evidence="3" key="1">
    <citation type="submission" date="2020-12" db="EMBL/GenBank/DDBJ databases">
        <title>Comparative genomics of Clostridium perfringens reveals patterns of host-associated phylogenetic clades and virulence factors.</title>
        <authorList>
            <person name="Smith A.H."/>
            <person name="Geier R."/>
        </authorList>
    </citation>
    <scope>NUCLEOTIDE SEQUENCE</scope>
    <source>
        <strain evidence="3">CHD30677R</strain>
    </source>
</reference>
<organism evidence="3 4">
    <name type="scientific">Clostridium perfringens</name>
    <dbReference type="NCBI Taxonomy" id="1502"/>
    <lineage>
        <taxon>Bacteria</taxon>
        <taxon>Bacillati</taxon>
        <taxon>Bacillota</taxon>
        <taxon>Clostridia</taxon>
        <taxon>Eubacteriales</taxon>
        <taxon>Clostridiaceae</taxon>
        <taxon>Clostridium</taxon>
    </lineage>
</organism>
<feature type="domain" description="Glycosyltransferase subfamily 4-like N-terminal" evidence="2">
    <location>
        <begin position="16"/>
        <end position="148"/>
    </location>
</feature>
<dbReference type="InterPro" id="IPR028098">
    <property type="entry name" value="Glyco_trans_4-like_N"/>
</dbReference>
<name>A0AAW4IWH2_CLOPF</name>
<dbReference type="EMBL" id="JAENQP010000004">
    <property type="protein sequence ID" value="MBO3358942.1"/>
    <property type="molecule type" value="Genomic_DNA"/>
</dbReference>
<comment type="caution">
    <text evidence="3">The sequence shown here is derived from an EMBL/GenBank/DDBJ whole genome shotgun (WGS) entry which is preliminary data.</text>
</comment>